<dbReference type="CDD" id="cd21037">
    <property type="entry name" value="MLKL_NTD"/>
    <property type="match status" value="1"/>
</dbReference>
<dbReference type="AlphaFoldDB" id="A0AAD6SSN7"/>
<reference evidence="3" key="1">
    <citation type="submission" date="2023-03" db="EMBL/GenBank/DDBJ databases">
        <title>Massive genome expansion in bonnet fungi (Mycena s.s.) driven by repeated elements and novel gene families across ecological guilds.</title>
        <authorList>
            <consortium name="Lawrence Berkeley National Laboratory"/>
            <person name="Harder C.B."/>
            <person name="Miyauchi S."/>
            <person name="Viragh M."/>
            <person name="Kuo A."/>
            <person name="Thoen E."/>
            <person name="Andreopoulos B."/>
            <person name="Lu D."/>
            <person name="Skrede I."/>
            <person name="Drula E."/>
            <person name="Henrissat B."/>
            <person name="Morin E."/>
            <person name="Kohler A."/>
            <person name="Barry K."/>
            <person name="LaButti K."/>
            <person name="Morin E."/>
            <person name="Salamov A."/>
            <person name="Lipzen A."/>
            <person name="Mereny Z."/>
            <person name="Hegedus B."/>
            <person name="Baldrian P."/>
            <person name="Stursova M."/>
            <person name="Weitz H."/>
            <person name="Taylor A."/>
            <person name="Grigoriev I.V."/>
            <person name="Nagy L.G."/>
            <person name="Martin F."/>
            <person name="Kauserud H."/>
        </authorList>
    </citation>
    <scope>NUCLEOTIDE SEQUENCE</scope>
    <source>
        <strain evidence="3">CBHHK200</strain>
    </source>
</reference>
<proteinExistence type="predicted"/>
<dbReference type="PANTHER" id="PTHR47691:SF3">
    <property type="entry name" value="HTH-TYPE TRANSCRIPTIONAL REGULATOR RV0890C-RELATED"/>
    <property type="match status" value="1"/>
</dbReference>
<evidence type="ECO:0000313" key="4">
    <source>
        <dbReference type="Proteomes" id="UP001218188"/>
    </source>
</evidence>
<evidence type="ECO:0000256" key="1">
    <source>
        <dbReference type="SAM" id="MobiDB-lite"/>
    </source>
</evidence>
<dbReference type="SUPFAM" id="SSF48452">
    <property type="entry name" value="TPR-like"/>
    <property type="match status" value="1"/>
</dbReference>
<dbReference type="GO" id="GO:0007166">
    <property type="term" value="P:cell surface receptor signaling pathway"/>
    <property type="evidence" value="ECO:0007669"/>
    <property type="project" value="InterPro"/>
</dbReference>
<name>A0AAD6SSN7_9AGAR</name>
<comment type="caution">
    <text evidence="3">The sequence shown here is derived from an EMBL/GenBank/DDBJ whole genome shotgun (WGS) entry which is preliminary data.</text>
</comment>
<dbReference type="InterPro" id="IPR059179">
    <property type="entry name" value="MLKL-like_MCAfunc"/>
</dbReference>
<dbReference type="Proteomes" id="UP001218188">
    <property type="component" value="Unassembled WGS sequence"/>
</dbReference>
<organism evidence="3 4">
    <name type="scientific">Mycena alexandri</name>
    <dbReference type="NCBI Taxonomy" id="1745969"/>
    <lineage>
        <taxon>Eukaryota</taxon>
        <taxon>Fungi</taxon>
        <taxon>Dikarya</taxon>
        <taxon>Basidiomycota</taxon>
        <taxon>Agaricomycotina</taxon>
        <taxon>Agaricomycetes</taxon>
        <taxon>Agaricomycetidae</taxon>
        <taxon>Agaricales</taxon>
        <taxon>Marasmiineae</taxon>
        <taxon>Mycenaceae</taxon>
        <taxon>Mycena</taxon>
    </lineage>
</organism>
<feature type="domain" description="Novel STAND NTPase 1" evidence="2">
    <location>
        <begin position="208"/>
        <end position="343"/>
    </location>
</feature>
<dbReference type="EMBL" id="JARJCM010000078">
    <property type="protein sequence ID" value="KAJ7031825.1"/>
    <property type="molecule type" value="Genomic_DNA"/>
</dbReference>
<dbReference type="PANTHER" id="PTHR47691">
    <property type="entry name" value="REGULATOR-RELATED"/>
    <property type="match status" value="1"/>
</dbReference>
<feature type="compositionally biased region" description="Acidic residues" evidence="1">
    <location>
        <begin position="1077"/>
        <end position="1096"/>
    </location>
</feature>
<dbReference type="Gene3D" id="3.40.50.300">
    <property type="entry name" value="P-loop containing nucleotide triphosphate hydrolases"/>
    <property type="match status" value="1"/>
</dbReference>
<dbReference type="InterPro" id="IPR036537">
    <property type="entry name" value="Adaptor_Cbl_N_dom_sf"/>
</dbReference>
<keyword evidence="4" id="KW-1185">Reference proteome</keyword>
<dbReference type="Pfam" id="PF20703">
    <property type="entry name" value="nSTAND1"/>
    <property type="match status" value="1"/>
</dbReference>
<dbReference type="InterPro" id="IPR049052">
    <property type="entry name" value="nSTAND1"/>
</dbReference>
<protein>
    <recommendedName>
        <fullName evidence="2">Novel STAND NTPase 1 domain-containing protein</fullName>
    </recommendedName>
</protein>
<sequence length="1096" mass="122105">MPRQPTIAEIHLDHISRCLIITGSSLQLLVDTFKISGLEAILNTTQSLLNLAKNIKQNKNACNDLLEQSHKLLSAIIGVFIKSDTGAELAPSVLNHITKFTQFRTLHKVHTFVEAQQGGNKVKKFFQQGELATLLKNCKAELEQEFGFFQVNEYLVVVREIEEHVQARHQEVLNIIETFSNSDSASSISQVYSNSYASSNSISVLPAEPKIFHGRDAKIADILKLFKEATPRIAILGAGGMGKTSLSRAVLHHPEIASRYHNNQFFIACDGLTNKLDLTGLIGTHLGLKPGRDLTQGVLRHLSSAPPTLLVIDNLETLWDPAESRKDIEEFLSLLTDISSLALMVRTLLSLLVMSLTTYQITMRGAERPSQVKWTRPFLLPLKPLAQDAAQRMFLDIADDGHLLEEVNQVLDLTDNMPLVINLLAHLVDTEGCSKILSRWKTEKTSLLSEGYDKRSNLKLSISLSLSSPRITSVPNSQDLLSLLSILPDGLSDVELKQSKFPIKDILGCKTALLRTALAYTDDHKRLKALVPIREYMQNLQPATDQMIRPLFKHFQELLELYKGHVGKASGLLSISRIASNFSNIQNILQNTLQQAHPDLVASIYCACHLNQFAEINKRADISLFHLISPLLEQICDPQLEVYTITEIFRSWALARSDPNHSRELATRGKECCNSFDDPNLKCSFHLELAVYYGNRGQSQMAMKHGQSALSLAQSTGNNEKQSDVFNHFAIIKWAVGDYTAGQVYAKEAHRLAMIMGDLHREAYGLRTEALNWLGLGNYTQCILLADRARGLLDMCGLPHGIEGSALQTLLGVVHSLKSEYVEAHSMHNQMAGAAVSNPYSRGVALINMAGIEVSMGTTKYEIQRKINAAQAIFKVIGNVKPSTACDMVQADLNLREGDTSTLLFCKCLREMWGRESEVVGHCLKRLGDVSRWKNGHHEPSWSTVLLAYSLKQKDKLGIHKGLQFMGDIFLQENDEVTAISLFTLALQGFTLMDVHCSRAECMIRLGDISEKNGDLLNALELWELARPLFERSSQTKQIQAIDERMSRVDEDVKEQHQKNQVCLVELSVPAGKVAEAEEVDSETELDLDEIEAEAE</sequence>
<gene>
    <name evidence="3" type="ORF">C8F04DRAFT_1360438</name>
</gene>
<feature type="region of interest" description="Disordered" evidence="1">
    <location>
        <begin position="1076"/>
        <end position="1096"/>
    </location>
</feature>
<evidence type="ECO:0000313" key="3">
    <source>
        <dbReference type="EMBL" id="KAJ7031825.1"/>
    </source>
</evidence>
<dbReference type="InterPro" id="IPR027417">
    <property type="entry name" value="P-loop_NTPase"/>
</dbReference>
<dbReference type="SUPFAM" id="SSF52540">
    <property type="entry name" value="P-loop containing nucleoside triphosphate hydrolases"/>
    <property type="match status" value="1"/>
</dbReference>
<dbReference type="InterPro" id="IPR011990">
    <property type="entry name" value="TPR-like_helical_dom_sf"/>
</dbReference>
<evidence type="ECO:0000259" key="2">
    <source>
        <dbReference type="Pfam" id="PF20703"/>
    </source>
</evidence>
<dbReference type="Gene3D" id="1.25.40.10">
    <property type="entry name" value="Tetratricopeptide repeat domain"/>
    <property type="match status" value="1"/>
</dbReference>
<dbReference type="Gene3D" id="1.20.930.20">
    <property type="entry name" value="Adaptor protein Cbl, N-terminal domain"/>
    <property type="match status" value="1"/>
</dbReference>
<accession>A0AAD6SSN7</accession>